<dbReference type="Proteomes" id="UP000813215">
    <property type="component" value="Unassembled WGS sequence"/>
</dbReference>
<dbReference type="InterPro" id="IPR004105">
    <property type="entry name" value="CheA-like_dim"/>
</dbReference>
<dbReference type="InterPro" id="IPR036641">
    <property type="entry name" value="HPT_dom_sf"/>
</dbReference>
<dbReference type="SUPFAM" id="SSF47384">
    <property type="entry name" value="Homodimeric domain of signal transducing histidine kinase"/>
    <property type="match status" value="1"/>
</dbReference>
<dbReference type="GO" id="GO:0000155">
    <property type="term" value="F:phosphorelay sensor kinase activity"/>
    <property type="evidence" value="ECO:0007669"/>
    <property type="project" value="InterPro"/>
</dbReference>
<dbReference type="InterPro" id="IPR036097">
    <property type="entry name" value="HisK_dim/P_sf"/>
</dbReference>
<dbReference type="InterPro" id="IPR008207">
    <property type="entry name" value="Sig_transdc_His_kin_Hpt_dom"/>
</dbReference>
<dbReference type="Pfam" id="PF01584">
    <property type="entry name" value="CheW"/>
    <property type="match status" value="1"/>
</dbReference>
<sequence length="1077" mass="120166">MVIPPDIRDQAYQFFVEEAPELLQVLEVGLLSLNQKRSIAKVHDLMRTAHTLKGGAASVGLTAIATLAHRLENILKAFYDETLEIDTELETYLLQAYDCLRIPLMEQMTTGYFESEAALAIAEPIFSQLEARCGDALFHTDRYIPSSPDLGVNLVTDIFTVDVAQGLERLAMVIAAPHQYQVAGELRAQAEVFAGFAELLNQPEFGSIAKMALQALEAYPHRALEITQLALIDFERYRTALLSGDRVQQTGASATLMALANATTTTPSISEQLTVVEPISENKAAITDITNTIPQFEDANPTASLESSVSASNDLLHLQTEDPEPKTAVEISSVPQVEENGDESDSTEVVASPKQDSQNPEQRSHLIPQHQLNLSPKAIPSELGSALQVRKSTEPYQTIPPFYVHQVELPTSPSLTVRVDSEHLESMNNLVGELVISREGLFLQNEQLQGGLRNLRQRFARLQRQMNQLRQLCDQTLMMPERDRPREAVLQHSHLLEINETQRAAASRDRITTPDFDSLEIDKYGALHSHVQEIVEEMVQLEEITDDMNLFAKQSEHTLAQQRHMLTNLRDDLLRARMLPLSEILNRFPRVLRDLSTTYHKPVTLKFTGADVLVEKAIQEKLYDPLLHLLRNAFDHGIEPSEFRRHHSKPEQGQIEICAYHKGNQTIIEVKDDGQGLNLERIRTRALELGYLSIQEVAIAPPTQLYELIFEPGFSTVSQVNQLSGRGIGLDVVRSQLQSIKGTITVKSVPGLGTTFTLYLPLTLIMARLMICSSGSTTIALRTDSVVEILAPQTVQIRQSGTQRFLFWEEKIIPLYQLADLLDYGCPLPETSPSRVWASISAPESWELPVLLLTHDRQLVALQVNQLLTEQELVIKPFGGAIAPPSYTYGCTILGDGSLIPVIDADSLLGFVQTHNRDAGSDRSGSRFASQTESISVRPFLSPSKPVLAPMVLVVDDAVTLRRSLALSLKRSGFRVLQAQNGQEAIEKLRQNSSVQLVICDIEMPRMNGFEFLNYRRQNPQFLQIPVVILTSRSNEKHYQLAMQLGATAYFTKPYLEQEFVMAINNILADAAHKSRS</sequence>
<dbReference type="FunFam" id="3.30.565.10:FF:000016">
    <property type="entry name" value="Chemotaxis protein CheA, putative"/>
    <property type="match status" value="1"/>
</dbReference>
<dbReference type="Pfam" id="PF02518">
    <property type="entry name" value="HATPase_c"/>
    <property type="match status" value="1"/>
</dbReference>
<evidence type="ECO:0000256" key="5">
    <source>
        <dbReference type="ARBA" id="ARBA00022777"/>
    </source>
</evidence>
<dbReference type="PANTHER" id="PTHR43395">
    <property type="entry name" value="SENSOR HISTIDINE KINASE CHEA"/>
    <property type="match status" value="1"/>
</dbReference>
<feature type="domain" description="CheW-like" evidence="13">
    <location>
        <begin position="766"/>
        <end position="914"/>
    </location>
</feature>
<keyword evidence="5" id="KW-0418">Kinase</keyword>
<feature type="domain" description="HPt" evidence="14">
    <location>
        <begin position="4"/>
        <end position="107"/>
    </location>
</feature>
<feature type="domain" description="Histidine kinase" evidence="11">
    <location>
        <begin position="529"/>
        <end position="764"/>
    </location>
</feature>
<evidence type="ECO:0000259" key="13">
    <source>
        <dbReference type="PROSITE" id="PS50851"/>
    </source>
</evidence>
<evidence type="ECO:0000256" key="10">
    <source>
        <dbReference type="SAM" id="MobiDB-lite"/>
    </source>
</evidence>
<feature type="modified residue" description="Phosphohistidine" evidence="7">
    <location>
        <position position="50"/>
    </location>
</feature>
<dbReference type="PROSITE" id="PS50894">
    <property type="entry name" value="HPT"/>
    <property type="match status" value="1"/>
</dbReference>
<dbReference type="Gene3D" id="1.20.120.160">
    <property type="entry name" value="HPT domain"/>
    <property type="match status" value="1"/>
</dbReference>
<evidence type="ECO:0000256" key="8">
    <source>
        <dbReference type="PROSITE-ProRule" id="PRU00169"/>
    </source>
</evidence>
<evidence type="ECO:0000313" key="16">
    <source>
        <dbReference type="Proteomes" id="UP000813215"/>
    </source>
</evidence>
<dbReference type="InterPro" id="IPR036061">
    <property type="entry name" value="CheW-like_dom_sf"/>
</dbReference>
<comment type="caution">
    <text evidence="15">The sequence shown here is derived from an EMBL/GenBank/DDBJ whole genome shotgun (WGS) entry which is preliminary data.</text>
</comment>
<dbReference type="SUPFAM" id="SSF52172">
    <property type="entry name" value="CheY-like"/>
    <property type="match status" value="1"/>
</dbReference>
<accession>A0A9E3HBM6</accession>
<feature type="modified residue" description="4-aspartylphosphate" evidence="8">
    <location>
        <position position="1001"/>
    </location>
</feature>
<evidence type="ECO:0000259" key="14">
    <source>
        <dbReference type="PROSITE" id="PS50894"/>
    </source>
</evidence>
<name>A0A9E3HBM6_9NOST</name>
<dbReference type="InterPro" id="IPR037006">
    <property type="entry name" value="CheA-like_homodim_sf"/>
</dbReference>
<dbReference type="InterPro" id="IPR004358">
    <property type="entry name" value="Sig_transdc_His_kin-like_C"/>
</dbReference>
<dbReference type="PRINTS" id="PR00344">
    <property type="entry name" value="BCTRLSENSOR"/>
</dbReference>
<organism evidence="15 16">
    <name type="scientific">Pelatocladus maniniholoensis HA4357-MV3</name>
    <dbReference type="NCBI Taxonomy" id="1117104"/>
    <lineage>
        <taxon>Bacteria</taxon>
        <taxon>Bacillati</taxon>
        <taxon>Cyanobacteriota</taxon>
        <taxon>Cyanophyceae</taxon>
        <taxon>Nostocales</taxon>
        <taxon>Nostocaceae</taxon>
        <taxon>Pelatocladus</taxon>
    </lineage>
</organism>
<dbReference type="PANTHER" id="PTHR43395:SF1">
    <property type="entry name" value="CHEMOTAXIS PROTEIN CHEA"/>
    <property type="match status" value="1"/>
</dbReference>
<dbReference type="SUPFAM" id="SSF47226">
    <property type="entry name" value="Histidine-containing phosphotransfer domain, HPT domain"/>
    <property type="match status" value="1"/>
</dbReference>
<dbReference type="SUPFAM" id="SSF55874">
    <property type="entry name" value="ATPase domain of HSP90 chaperone/DNA topoisomerase II/histidine kinase"/>
    <property type="match status" value="1"/>
</dbReference>
<gene>
    <name evidence="15" type="ORF">KME28_22900</name>
</gene>
<dbReference type="SMART" id="SM00260">
    <property type="entry name" value="CheW"/>
    <property type="match status" value="1"/>
</dbReference>
<dbReference type="Gene3D" id="3.40.50.2300">
    <property type="match status" value="1"/>
</dbReference>
<proteinExistence type="predicted"/>
<dbReference type="InterPro" id="IPR005467">
    <property type="entry name" value="His_kinase_dom"/>
</dbReference>
<dbReference type="Pfam" id="PF01627">
    <property type="entry name" value="Hpt"/>
    <property type="match status" value="1"/>
</dbReference>
<dbReference type="InterPro" id="IPR003594">
    <property type="entry name" value="HATPase_dom"/>
</dbReference>
<evidence type="ECO:0000259" key="11">
    <source>
        <dbReference type="PROSITE" id="PS50109"/>
    </source>
</evidence>
<dbReference type="SMART" id="SM00073">
    <property type="entry name" value="HPT"/>
    <property type="match status" value="1"/>
</dbReference>
<evidence type="ECO:0000256" key="2">
    <source>
        <dbReference type="ARBA" id="ARBA00012438"/>
    </source>
</evidence>
<feature type="coiled-coil region" evidence="9">
    <location>
        <begin position="445"/>
        <end position="472"/>
    </location>
</feature>
<dbReference type="PROSITE" id="PS50109">
    <property type="entry name" value="HIS_KIN"/>
    <property type="match status" value="1"/>
</dbReference>
<dbReference type="Pfam" id="PF00072">
    <property type="entry name" value="Response_reg"/>
    <property type="match status" value="1"/>
</dbReference>
<dbReference type="InterPro" id="IPR011006">
    <property type="entry name" value="CheY-like_superfamily"/>
</dbReference>
<dbReference type="Gene3D" id="3.30.565.10">
    <property type="entry name" value="Histidine kinase-like ATPase, C-terminal domain"/>
    <property type="match status" value="1"/>
</dbReference>
<dbReference type="InterPro" id="IPR002545">
    <property type="entry name" value="CheW-lke_dom"/>
</dbReference>
<dbReference type="CDD" id="cd16916">
    <property type="entry name" value="HATPase_CheA-like"/>
    <property type="match status" value="1"/>
</dbReference>
<evidence type="ECO:0000256" key="4">
    <source>
        <dbReference type="ARBA" id="ARBA00022679"/>
    </source>
</evidence>
<dbReference type="EMBL" id="JAHHHW010000132">
    <property type="protein sequence ID" value="MBW4434485.1"/>
    <property type="molecule type" value="Genomic_DNA"/>
</dbReference>
<dbReference type="PROSITE" id="PS50851">
    <property type="entry name" value="CHEW"/>
    <property type="match status" value="1"/>
</dbReference>
<evidence type="ECO:0000256" key="6">
    <source>
        <dbReference type="ARBA" id="ARBA00023012"/>
    </source>
</evidence>
<feature type="domain" description="Response regulatory" evidence="12">
    <location>
        <begin position="951"/>
        <end position="1068"/>
    </location>
</feature>
<dbReference type="Pfam" id="PF02895">
    <property type="entry name" value="H-kinase_dim"/>
    <property type="match status" value="1"/>
</dbReference>
<feature type="region of interest" description="Disordered" evidence="10">
    <location>
        <begin position="333"/>
        <end position="371"/>
    </location>
</feature>
<keyword evidence="9" id="KW-0175">Coiled coil</keyword>
<evidence type="ECO:0000313" key="15">
    <source>
        <dbReference type="EMBL" id="MBW4434485.1"/>
    </source>
</evidence>
<dbReference type="PROSITE" id="PS50110">
    <property type="entry name" value="RESPONSE_REGULATORY"/>
    <property type="match status" value="1"/>
</dbReference>
<dbReference type="SMART" id="SM00448">
    <property type="entry name" value="REC"/>
    <property type="match status" value="1"/>
</dbReference>
<dbReference type="GO" id="GO:0005737">
    <property type="term" value="C:cytoplasm"/>
    <property type="evidence" value="ECO:0007669"/>
    <property type="project" value="InterPro"/>
</dbReference>
<dbReference type="CDD" id="cd00156">
    <property type="entry name" value="REC"/>
    <property type="match status" value="1"/>
</dbReference>
<dbReference type="InterPro" id="IPR001789">
    <property type="entry name" value="Sig_transdc_resp-reg_receiver"/>
</dbReference>
<evidence type="ECO:0000256" key="1">
    <source>
        <dbReference type="ARBA" id="ARBA00000085"/>
    </source>
</evidence>
<dbReference type="InterPro" id="IPR051315">
    <property type="entry name" value="Bact_Chemotaxis_CheA"/>
</dbReference>
<reference evidence="15" key="1">
    <citation type="submission" date="2021-05" db="EMBL/GenBank/DDBJ databases">
        <authorList>
            <person name="Pietrasiak N."/>
            <person name="Ward R."/>
            <person name="Stajich J.E."/>
            <person name="Kurbessoian T."/>
        </authorList>
    </citation>
    <scope>NUCLEOTIDE SEQUENCE</scope>
    <source>
        <strain evidence="15">HA4357-MV3</strain>
    </source>
</reference>
<dbReference type="Gene3D" id="2.30.30.40">
    <property type="entry name" value="SH3 Domains"/>
    <property type="match status" value="1"/>
</dbReference>
<keyword evidence="3 8" id="KW-0597">Phosphoprotein</keyword>
<dbReference type="EC" id="2.7.13.3" evidence="2"/>
<dbReference type="Gene3D" id="1.10.287.560">
    <property type="entry name" value="Histidine kinase CheA-like, homodimeric domain"/>
    <property type="match status" value="1"/>
</dbReference>
<dbReference type="SUPFAM" id="SSF50341">
    <property type="entry name" value="CheW-like"/>
    <property type="match status" value="1"/>
</dbReference>
<evidence type="ECO:0000256" key="9">
    <source>
        <dbReference type="SAM" id="Coils"/>
    </source>
</evidence>
<protein>
    <recommendedName>
        <fullName evidence="2">histidine kinase</fullName>
        <ecNumber evidence="2">2.7.13.3</ecNumber>
    </recommendedName>
</protein>
<dbReference type="InterPro" id="IPR036890">
    <property type="entry name" value="HATPase_C_sf"/>
</dbReference>
<dbReference type="AlphaFoldDB" id="A0A9E3HBM6"/>
<dbReference type="SMART" id="SM00387">
    <property type="entry name" value="HATPase_c"/>
    <property type="match status" value="1"/>
</dbReference>
<reference evidence="15" key="2">
    <citation type="journal article" date="2022" name="Microbiol. Resour. Announc.">
        <title>Metagenome Sequencing to Explore Phylogenomics of Terrestrial Cyanobacteria.</title>
        <authorList>
            <person name="Ward R.D."/>
            <person name="Stajich J.E."/>
            <person name="Johansen J.R."/>
            <person name="Huntemann M."/>
            <person name="Clum A."/>
            <person name="Foster B."/>
            <person name="Foster B."/>
            <person name="Roux S."/>
            <person name="Palaniappan K."/>
            <person name="Varghese N."/>
            <person name="Mukherjee S."/>
            <person name="Reddy T.B.K."/>
            <person name="Daum C."/>
            <person name="Copeland A."/>
            <person name="Chen I.A."/>
            <person name="Ivanova N.N."/>
            <person name="Kyrpides N.C."/>
            <person name="Shapiro N."/>
            <person name="Eloe-Fadrosh E.A."/>
            <person name="Pietrasiak N."/>
        </authorList>
    </citation>
    <scope>NUCLEOTIDE SEQUENCE</scope>
    <source>
        <strain evidence="15">HA4357-MV3</strain>
    </source>
</reference>
<evidence type="ECO:0000256" key="7">
    <source>
        <dbReference type="PROSITE-ProRule" id="PRU00110"/>
    </source>
</evidence>
<comment type="catalytic activity">
    <reaction evidence="1">
        <text>ATP + protein L-histidine = ADP + protein N-phospho-L-histidine.</text>
        <dbReference type="EC" id="2.7.13.3"/>
    </reaction>
</comment>
<dbReference type="CDD" id="cd00088">
    <property type="entry name" value="HPT"/>
    <property type="match status" value="1"/>
</dbReference>
<evidence type="ECO:0000259" key="12">
    <source>
        <dbReference type="PROSITE" id="PS50110"/>
    </source>
</evidence>
<evidence type="ECO:0000256" key="3">
    <source>
        <dbReference type="ARBA" id="ARBA00022553"/>
    </source>
</evidence>
<dbReference type="SMART" id="SM01231">
    <property type="entry name" value="H-kinase_dim"/>
    <property type="match status" value="1"/>
</dbReference>
<keyword evidence="6" id="KW-0902">Two-component regulatory system</keyword>
<keyword evidence="4" id="KW-0808">Transferase</keyword>
<dbReference type="GO" id="GO:0006935">
    <property type="term" value="P:chemotaxis"/>
    <property type="evidence" value="ECO:0007669"/>
    <property type="project" value="InterPro"/>
</dbReference>